<comment type="similarity">
    <text evidence="1">Belongs to the PrpF family.</text>
</comment>
<name>A0A165BPJ6_9APHY</name>
<gene>
    <name evidence="3" type="ORF">LAESUDRAFT_815929</name>
</gene>
<dbReference type="GO" id="GO:0016853">
    <property type="term" value="F:isomerase activity"/>
    <property type="evidence" value="ECO:0007669"/>
    <property type="project" value="UniProtKB-KW"/>
</dbReference>
<organism evidence="3 4">
    <name type="scientific">Laetiporus sulphureus 93-53</name>
    <dbReference type="NCBI Taxonomy" id="1314785"/>
    <lineage>
        <taxon>Eukaryota</taxon>
        <taxon>Fungi</taxon>
        <taxon>Dikarya</taxon>
        <taxon>Basidiomycota</taxon>
        <taxon>Agaricomycotina</taxon>
        <taxon>Agaricomycetes</taxon>
        <taxon>Polyporales</taxon>
        <taxon>Laetiporus</taxon>
    </lineage>
</organism>
<dbReference type="Gene3D" id="3.10.310.10">
    <property type="entry name" value="Diaminopimelate Epimerase, Chain A, domain 1"/>
    <property type="match status" value="2"/>
</dbReference>
<dbReference type="RefSeq" id="XP_040759163.1">
    <property type="nucleotide sequence ID" value="XM_040914730.1"/>
</dbReference>
<dbReference type="EMBL" id="KV427665">
    <property type="protein sequence ID" value="KZT01423.1"/>
    <property type="molecule type" value="Genomic_DNA"/>
</dbReference>
<reference evidence="3 4" key="1">
    <citation type="journal article" date="2016" name="Mol. Biol. Evol.">
        <title>Comparative Genomics of Early-Diverging Mushroom-Forming Fungi Provides Insights into the Origins of Lignocellulose Decay Capabilities.</title>
        <authorList>
            <person name="Nagy L.G."/>
            <person name="Riley R."/>
            <person name="Tritt A."/>
            <person name="Adam C."/>
            <person name="Daum C."/>
            <person name="Floudas D."/>
            <person name="Sun H."/>
            <person name="Yadav J.S."/>
            <person name="Pangilinan J."/>
            <person name="Larsson K.H."/>
            <person name="Matsuura K."/>
            <person name="Barry K."/>
            <person name="Labutti K."/>
            <person name="Kuo R."/>
            <person name="Ohm R.A."/>
            <person name="Bhattacharya S.S."/>
            <person name="Shirouzu T."/>
            <person name="Yoshinaga Y."/>
            <person name="Martin F.M."/>
            <person name="Grigoriev I.V."/>
            <person name="Hibbett D.S."/>
        </authorList>
    </citation>
    <scope>NUCLEOTIDE SEQUENCE [LARGE SCALE GENOMIC DNA]</scope>
    <source>
        <strain evidence="3 4">93-53</strain>
    </source>
</reference>
<dbReference type="OrthoDB" id="10267539at2759"/>
<dbReference type="AlphaFoldDB" id="A0A165BPJ6"/>
<dbReference type="InterPro" id="IPR007400">
    <property type="entry name" value="PrpF-like"/>
</dbReference>
<evidence type="ECO:0000313" key="4">
    <source>
        <dbReference type="Proteomes" id="UP000076871"/>
    </source>
</evidence>
<dbReference type="Proteomes" id="UP000076871">
    <property type="component" value="Unassembled WGS sequence"/>
</dbReference>
<sequence length="423" mass="45414">MLLSVRPVQHLRAKSFLLAGRLRAGGILIPRAHKSLSAVSNPIPATFIRGGTSKGIYLKRSDLPDDVADWDPIFLGIMGSPDPKYGRQLNGMGGGISSLSKICVVGELSEEQRQEGIDIEYTFAQIGIRDEIVDYSGNCGNLSSMIGAFAMDEGLCQPSTVDISARVPTATVRSFNTNTKKRVDTTFPVSVEDGKPVPLLNLEQETIAGVSGKASKIILDFVSPSGARTGKLLPSGHHVDAVPFTLEDGTVKEVPMSLVDATNPTVFIMLDDLREALQQPVDVDFTSVPIELVIENLRQIGAKRMGLDPLMEAQPKIAIINEPAPDDEEADIVVHAYSMGVLHKAVPMTVGLCLGVAAGVEGTLPWMIARARKVYSTSTGDIMVRIRHPGGVVAVGAAMRDGQVTSAKVIRTGRRLMKGIVWW</sequence>
<dbReference type="GeneID" id="63831757"/>
<accession>A0A165BPJ6</accession>
<protein>
    <submittedName>
        <fullName evidence="3">DUF453-domain-containing protein</fullName>
    </submittedName>
</protein>
<keyword evidence="4" id="KW-1185">Reference proteome</keyword>
<dbReference type="Pfam" id="PF04303">
    <property type="entry name" value="PrpF"/>
    <property type="match status" value="1"/>
</dbReference>
<proteinExistence type="inferred from homology"/>
<evidence type="ECO:0000256" key="1">
    <source>
        <dbReference type="ARBA" id="ARBA00007673"/>
    </source>
</evidence>
<dbReference type="InParanoid" id="A0A165BPJ6"/>
<evidence type="ECO:0000256" key="2">
    <source>
        <dbReference type="ARBA" id="ARBA00023235"/>
    </source>
</evidence>
<dbReference type="PANTHER" id="PTHR43709:SF2">
    <property type="entry name" value="DUF453 DOMAIN PROTEIN (AFU_ORTHOLOGUE AFUA_6G00360)"/>
    <property type="match status" value="1"/>
</dbReference>
<evidence type="ECO:0000313" key="3">
    <source>
        <dbReference type="EMBL" id="KZT01423.1"/>
    </source>
</evidence>
<keyword evidence="2" id="KW-0413">Isomerase</keyword>
<dbReference type="SUPFAM" id="SSF54506">
    <property type="entry name" value="Diaminopimelate epimerase-like"/>
    <property type="match status" value="2"/>
</dbReference>
<dbReference type="PANTHER" id="PTHR43709">
    <property type="entry name" value="ACONITATE ISOMERASE-RELATED"/>
    <property type="match status" value="1"/>
</dbReference>
<dbReference type="STRING" id="1314785.A0A165BPJ6"/>